<comment type="caution">
    <text evidence="1">The sequence shown here is derived from an EMBL/GenBank/DDBJ whole genome shotgun (WGS) entry which is preliminary data.</text>
</comment>
<evidence type="ECO:0000313" key="1">
    <source>
        <dbReference type="EMBL" id="KAK2992660.1"/>
    </source>
</evidence>
<reference evidence="1" key="1">
    <citation type="submission" date="2022-12" db="EMBL/GenBank/DDBJ databases">
        <title>Draft genome assemblies for two species of Escallonia (Escalloniales).</title>
        <authorList>
            <person name="Chanderbali A."/>
            <person name="Dervinis C."/>
            <person name="Anghel I."/>
            <person name="Soltis D."/>
            <person name="Soltis P."/>
            <person name="Zapata F."/>
        </authorList>
    </citation>
    <scope>NUCLEOTIDE SEQUENCE</scope>
    <source>
        <strain evidence="1">UCBG92.1500</strain>
        <tissue evidence="1">Leaf</tissue>
    </source>
</reference>
<dbReference type="GO" id="GO:0008299">
    <property type="term" value="P:isoprenoid biosynthetic process"/>
    <property type="evidence" value="ECO:0007669"/>
    <property type="project" value="TreeGrafter"/>
</dbReference>
<dbReference type="AlphaFoldDB" id="A0AA88RZF9"/>
<dbReference type="PANTHER" id="PTHR10572:SF24">
    <property type="entry name" value="3-HYDROXY-3-METHYLGLUTARYL-COENZYME A REDUCTASE"/>
    <property type="match status" value="1"/>
</dbReference>
<dbReference type="Proteomes" id="UP001187471">
    <property type="component" value="Unassembled WGS sequence"/>
</dbReference>
<dbReference type="GO" id="GO:0004420">
    <property type="term" value="F:hydroxymethylglutaryl-CoA reductase (NADPH) activity"/>
    <property type="evidence" value="ECO:0007669"/>
    <property type="project" value="InterPro"/>
</dbReference>
<evidence type="ECO:0000313" key="2">
    <source>
        <dbReference type="Proteomes" id="UP001187471"/>
    </source>
</evidence>
<dbReference type="InterPro" id="IPR023282">
    <property type="entry name" value="HMG_CoA_Rdtase_N"/>
</dbReference>
<dbReference type="SUPFAM" id="SSF56542">
    <property type="entry name" value="Substrate-binding domain of HMG-CoA reductase"/>
    <property type="match status" value="1"/>
</dbReference>
<keyword evidence="2" id="KW-1185">Reference proteome</keyword>
<dbReference type="Gene3D" id="3.90.770.10">
    <property type="entry name" value="3-hydroxy-3-methylglutaryl-coenzyme A Reductase, Chain A, domain 2"/>
    <property type="match status" value="1"/>
</dbReference>
<dbReference type="PANTHER" id="PTHR10572">
    <property type="entry name" value="3-HYDROXY-3-METHYLGLUTARYL-COENZYME A REDUCTASE"/>
    <property type="match status" value="1"/>
</dbReference>
<proteinExistence type="predicted"/>
<name>A0AA88RZF9_9ASTE</name>
<dbReference type="PROSITE" id="PS50065">
    <property type="entry name" value="HMG_COA_REDUCTASE_4"/>
    <property type="match status" value="1"/>
</dbReference>
<dbReference type="Gene3D" id="1.10.3270.10">
    <property type="entry name" value="HMGR, N-terminal domain"/>
    <property type="match status" value="1"/>
</dbReference>
<dbReference type="Pfam" id="PF00368">
    <property type="entry name" value="HMG-CoA_red"/>
    <property type="match status" value="1"/>
</dbReference>
<dbReference type="InterPro" id="IPR009029">
    <property type="entry name" value="HMG_CoA_Rdtase_sub-bd_dom_sf"/>
</dbReference>
<sequence>MPWMTRKTSMTSFVRKEDTRLAPCVVVPFPKHKKVVDPVVAPALLPFKEDEEVVKAIIAVITPFHSLESKLGDYYRADAIRTEALQRIIGKSLDGLPLVELQLRFHLGQCCDMPIPMGIAVPLFLDDREYGATTDGCLVASTNSGCKAILFKDDMTRAPIPSHLPCTVEEGIVIACMAR</sequence>
<organism evidence="1 2">
    <name type="scientific">Escallonia rubra</name>
    <dbReference type="NCBI Taxonomy" id="112253"/>
    <lineage>
        <taxon>Eukaryota</taxon>
        <taxon>Viridiplantae</taxon>
        <taxon>Streptophyta</taxon>
        <taxon>Embryophyta</taxon>
        <taxon>Tracheophyta</taxon>
        <taxon>Spermatophyta</taxon>
        <taxon>Magnoliopsida</taxon>
        <taxon>eudicotyledons</taxon>
        <taxon>Gunneridae</taxon>
        <taxon>Pentapetalae</taxon>
        <taxon>asterids</taxon>
        <taxon>campanulids</taxon>
        <taxon>Escalloniales</taxon>
        <taxon>Escalloniaceae</taxon>
        <taxon>Escallonia</taxon>
    </lineage>
</organism>
<dbReference type="InterPro" id="IPR002202">
    <property type="entry name" value="HMG_CoA_Rdtase"/>
</dbReference>
<accession>A0AA88RZF9</accession>
<dbReference type="InterPro" id="IPR023074">
    <property type="entry name" value="HMG_CoA_Rdtase_cat_sf"/>
</dbReference>
<dbReference type="GO" id="GO:0005789">
    <property type="term" value="C:endoplasmic reticulum membrane"/>
    <property type="evidence" value="ECO:0007669"/>
    <property type="project" value="TreeGrafter"/>
</dbReference>
<dbReference type="GO" id="GO:0015936">
    <property type="term" value="P:coenzyme A metabolic process"/>
    <property type="evidence" value="ECO:0007669"/>
    <property type="project" value="InterPro"/>
</dbReference>
<dbReference type="GO" id="GO:0005778">
    <property type="term" value="C:peroxisomal membrane"/>
    <property type="evidence" value="ECO:0007669"/>
    <property type="project" value="TreeGrafter"/>
</dbReference>
<protein>
    <submittedName>
        <fullName evidence="1">Uncharacterized protein</fullName>
    </submittedName>
</protein>
<gene>
    <name evidence="1" type="ORF">RJ640_014910</name>
</gene>
<dbReference type="EMBL" id="JAVXUO010000389">
    <property type="protein sequence ID" value="KAK2992660.1"/>
    <property type="molecule type" value="Genomic_DNA"/>
</dbReference>
<dbReference type="GO" id="GO:0016126">
    <property type="term" value="P:sterol biosynthetic process"/>
    <property type="evidence" value="ECO:0007669"/>
    <property type="project" value="TreeGrafter"/>
</dbReference>